<evidence type="ECO:0000256" key="3">
    <source>
        <dbReference type="RuleBase" id="RU000363"/>
    </source>
</evidence>
<dbReference type="Gene3D" id="3.40.50.720">
    <property type="entry name" value="NAD(P)-binding Rossmann-like Domain"/>
    <property type="match status" value="1"/>
</dbReference>
<evidence type="ECO:0000313" key="4">
    <source>
        <dbReference type="EMBL" id="MDA2803827.1"/>
    </source>
</evidence>
<evidence type="ECO:0000256" key="1">
    <source>
        <dbReference type="ARBA" id="ARBA00006484"/>
    </source>
</evidence>
<dbReference type="InterPro" id="IPR002347">
    <property type="entry name" value="SDR_fam"/>
</dbReference>
<dbReference type="PROSITE" id="PS00061">
    <property type="entry name" value="ADH_SHORT"/>
    <property type="match status" value="1"/>
</dbReference>
<protein>
    <submittedName>
        <fullName evidence="4">SDR family NAD(P)-dependent oxidoreductase</fullName>
    </submittedName>
</protein>
<dbReference type="Proteomes" id="UP001165685">
    <property type="component" value="Unassembled WGS sequence"/>
</dbReference>
<dbReference type="RefSeq" id="WP_270676317.1">
    <property type="nucleotide sequence ID" value="NZ_JAQFWP010000006.1"/>
</dbReference>
<dbReference type="InterPro" id="IPR020904">
    <property type="entry name" value="Sc_DH/Rdtase_CS"/>
</dbReference>
<name>A0ABT4TGK2_9ACTN</name>
<reference evidence="4" key="1">
    <citation type="submission" date="2023-01" db="EMBL/GenBank/DDBJ databases">
        <title>Draft genome sequence of Nocardiopsis sp. LSu2-4 isolated from halophytes.</title>
        <authorList>
            <person name="Duangmal K."/>
            <person name="Chantavorakit T."/>
        </authorList>
    </citation>
    <scope>NUCLEOTIDE SEQUENCE</scope>
    <source>
        <strain evidence="4">LSu2-4</strain>
    </source>
</reference>
<dbReference type="SUPFAM" id="SSF51735">
    <property type="entry name" value="NAD(P)-binding Rossmann-fold domains"/>
    <property type="match status" value="1"/>
</dbReference>
<sequence length="254" mass="26863">MSTDEHTLFITGASSGFGAAIARMFTGQGHRVVAAARRTERLAALEKELAPLLHPVALDVRDRDSVMRAAASLPADFAAVDVLVNNAGLALGLGPAHEADPDEWQRMVDTNCAGLMNCTRALLPGMVDRGRGHVVNIGSVAAHYPYPGGNVYGATKAFVSQFSRNLRADLHGTGVRVTCVEPGLTGGTEFSEVRFSGDTERAAAPYAGTDPLTPEDVAEAVHWAVSLPARVNINTVEMMPVVQSTGPLRVHREG</sequence>
<accession>A0ABT4TGK2</accession>
<dbReference type="EMBL" id="JAQFWP010000006">
    <property type="protein sequence ID" value="MDA2803827.1"/>
    <property type="molecule type" value="Genomic_DNA"/>
</dbReference>
<dbReference type="PANTHER" id="PTHR42901:SF1">
    <property type="entry name" value="ALCOHOL DEHYDROGENASE"/>
    <property type="match status" value="1"/>
</dbReference>
<evidence type="ECO:0000313" key="5">
    <source>
        <dbReference type="Proteomes" id="UP001165685"/>
    </source>
</evidence>
<evidence type="ECO:0000256" key="2">
    <source>
        <dbReference type="ARBA" id="ARBA00023002"/>
    </source>
</evidence>
<gene>
    <name evidence="4" type="ORF">O4U47_04830</name>
</gene>
<dbReference type="PRINTS" id="PR00081">
    <property type="entry name" value="GDHRDH"/>
</dbReference>
<dbReference type="PANTHER" id="PTHR42901">
    <property type="entry name" value="ALCOHOL DEHYDROGENASE"/>
    <property type="match status" value="1"/>
</dbReference>
<proteinExistence type="inferred from homology"/>
<dbReference type="Pfam" id="PF00106">
    <property type="entry name" value="adh_short"/>
    <property type="match status" value="1"/>
</dbReference>
<keyword evidence="5" id="KW-1185">Reference proteome</keyword>
<dbReference type="InterPro" id="IPR036291">
    <property type="entry name" value="NAD(P)-bd_dom_sf"/>
</dbReference>
<dbReference type="PRINTS" id="PR00080">
    <property type="entry name" value="SDRFAMILY"/>
</dbReference>
<comment type="similarity">
    <text evidence="1 3">Belongs to the short-chain dehydrogenases/reductases (SDR) family.</text>
</comment>
<comment type="caution">
    <text evidence="4">The sequence shown here is derived from an EMBL/GenBank/DDBJ whole genome shotgun (WGS) entry which is preliminary data.</text>
</comment>
<keyword evidence="2" id="KW-0560">Oxidoreductase</keyword>
<organism evidence="4 5">
    <name type="scientific">Nocardiopsis suaedae</name>
    <dbReference type="NCBI Taxonomy" id="3018444"/>
    <lineage>
        <taxon>Bacteria</taxon>
        <taxon>Bacillati</taxon>
        <taxon>Actinomycetota</taxon>
        <taxon>Actinomycetes</taxon>
        <taxon>Streptosporangiales</taxon>
        <taxon>Nocardiopsidaceae</taxon>
        <taxon>Nocardiopsis</taxon>
    </lineage>
</organism>